<evidence type="ECO:0000259" key="17">
    <source>
        <dbReference type="Pfam" id="PF04715"/>
    </source>
</evidence>
<comment type="cofactor">
    <cofactor evidence="1 15">
        <name>Mg(2+)</name>
        <dbReference type="ChEBI" id="CHEBI:18420"/>
    </cofactor>
</comment>
<comment type="function">
    <text evidence="13 15">Part of a heterotetrameric complex that catalyzes the two-step biosynthesis of anthranilate, an intermediate in the biosynthesis of L-tryptophan. In the first step, the glutamine-binding beta subunit (TrpG) of anthranilate synthase (AS) provides the glutamine amidotransferase activity which generates ammonia as a substrate that, along with chorismate, is used in the second step, catalyzed by the large alpha subunit of AS (TrpE) to produce anthranilate. In the absence of TrpG, TrpE can synthesize anthranilate directly from chorismate and high concentrations of ammonia.</text>
</comment>
<evidence type="ECO:0000256" key="8">
    <source>
        <dbReference type="ARBA" id="ARBA00022723"/>
    </source>
</evidence>
<gene>
    <name evidence="15" type="primary">trpE</name>
    <name evidence="18" type="ORF">ABID56_002467</name>
</gene>
<dbReference type="InterPro" id="IPR005801">
    <property type="entry name" value="ADC_synthase"/>
</dbReference>
<feature type="domain" description="Anthranilate synthase component I N-terminal" evidence="17">
    <location>
        <begin position="12"/>
        <end position="148"/>
    </location>
</feature>
<keyword evidence="9 15" id="KW-0822">Tryptophan biosynthesis</keyword>
<comment type="pathway">
    <text evidence="2 15">Amino-acid biosynthesis; L-tryptophan biosynthesis; L-tryptophan from chorismate: step 1/5.</text>
</comment>
<evidence type="ECO:0000256" key="4">
    <source>
        <dbReference type="ARBA" id="ARBA00011575"/>
    </source>
</evidence>
<keyword evidence="8 15" id="KW-0479">Metal-binding</keyword>
<comment type="similarity">
    <text evidence="3 15">Belongs to the anthranilate synthase component I family.</text>
</comment>
<evidence type="ECO:0000256" key="13">
    <source>
        <dbReference type="ARBA" id="ARBA00025634"/>
    </source>
</evidence>
<evidence type="ECO:0000313" key="18">
    <source>
        <dbReference type="EMBL" id="MET3684340.1"/>
    </source>
</evidence>
<dbReference type="EC" id="4.1.3.27" evidence="5 15"/>
<dbReference type="InterPro" id="IPR005256">
    <property type="entry name" value="Anth_synth_I_PabB"/>
</dbReference>
<evidence type="ECO:0000256" key="2">
    <source>
        <dbReference type="ARBA" id="ARBA00004873"/>
    </source>
</evidence>
<keyword evidence="12 15" id="KW-0456">Lyase</keyword>
<dbReference type="InterPro" id="IPR015890">
    <property type="entry name" value="Chorismate_C"/>
</dbReference>
<proteinExistence type="inferred from homology"/>
<comment type="subunit">
    <text evidence="4 15">Heterotetramer consisting of two non-identical subunits: a beta subunit (TrpG) and a large alpha subunit (TrpE).</text>
</comment>
<evidence type="ECO:0000259" key="16">
    <source>
        <dbReference type="Pfam" id="PF00425"/>
    </source>
</evidence>
<dbReference type="Gene3D" id="3.60.120.10">
    <property type="entry name" value="Anthranilate synthase"/>
    <property type="match status" value="1"/>
</dbReference>
<sequence>MIQYRHETIEGDQHTPISIYQRLSGDKKFLLESSLKHEDKGRYSFIGANPFYEFIANGQSLQYINVHTGNSTETTGDPIDALAHLIDDQLTLPSDIPFLAGGVGYMAYDLAKQFEPIGASSHNDLDMPDVHLMFYEQVVVYDHLLQTVHCFAFDRWITGETYDLDDVINQMLSELTENTPLTNSTFELDAFESNLSKQTYMNYVQQIKDKIVEGELFQAVLSQRLSASYQGDPFHFYRQLRKRNPSPYMYFIDFDTYTILGASPESLVSVQNGYVTTNPIAGTRKRGQTTAEDQALADELLSDEKEIAEHQMLVDLGRNDVGRIARPGTVELTKYMTIERYRYVMHIVSEVSGQLNPNMTPLEALKATLPAGTVSGAPKIRAMQLLDDLEPTKRGAYSGAVGYVSINGQLDFALAIRTMVLKNDTAYVQAGAGVVHDSDPESEYDETLNKAKALMEVT</sequence>
<evidence type="ECO:0000256" key="9">
    <source>
        <dbReference type="ARBA" id="ARBA00022822"/>
    </source>
</evidence>
<keyword evidence="11 15" id="KW-0057">Aromatic amino acid biosynthesis</keyword>
<organism evidence="18 19">
    <name type="scientific">Alkalibacillus flavidus</name>
    <dbReference type="NCBI Taxonomy" id="546021"/>
    <lineage>
        <taxon>Bacteria</taxon>
        <taxon>Bacillati</taxon>
        <taxon>Bacillota</taxon>
        <taxon>Bacilli</taxon>
        <taxon>Bacillales</taxon>
        <taxon>Bacillaceae</taxon>
        <taxon>Alkalibacillus</taxon>
    </lineage>
</organism>
<dbReference type="SUPFAM" id="SSF56322">
    <property type="entry name" value="ADC synthase"/>
    <property type="match status" value="1"/>
</dbReference>
<keyword evidence="10 15" id="KW-0460">Magnesium</keyword>
<reference evidence="18 19" key="1">
    <citation type="submission" date="2024-06" db="EMBL/GenBank/DDBJ databases">
        <title>Genomic Encyclopedia of Type Strains, Phase IV (KMG-IV): sequencing the most valuable type-strain genomes for metagenomic binning, comparative biology and taxonomic classification.</title>
        <authorList>
            <person name="Goeker M."/>
        </authorList>
    </citation>
    <scope>NUCLEOTIDE SEQUENCE [LARGE SCALE GENOMIC DNA]</scope>
    <source>
        <strain evidence="18 19">DSM 23520</strain>
    </source>
</reference>
<dbReference type="Proteomes" id="UP001549167">
    <property type="component" value="Unassembled WGS sequence"/>
</dbReference>
<dbReference type="PANTHER" id="PTHR11236:SF48">
    <property type="entry name" value="ISOCHORISMATE SYNTHASE MENF"/>
    <property type="match status" value="1"/>
</dbReference>
<evidence type="ECO:0000256" key="11">
    <source>
        <dbReference type="ARBA" id="ARBA00023141"/>
    </source>
</evidence>
<dbReference type="PANTHER" id="PTHR11236">
    <property type="entry name" value="AMINOBENZOATE/ANTHRANILATE SYNTHASE"/>
    <property type="match status" value="1"/>
</dbReference>
<comment type="caution">
    <text evidence="18">The sequence shown here is derived from an EMBL/GenBank/DDBJ whole genome shotgun (WGS) entry which is preliminary data.</text>
</comment>
<dbReference type="EMBL" id="JBEPMX010000016">
    <property type="protein sequence ID" value="MET3684340.1"/>
    <property type="molecule type" value="Genomic_DNA"/>
</dbReference>
<dbReference type="GO" id="GO:0004049">
    <property type="term" value="F:anthranilate synthase activity"/>
    <property type="evidence" value="ECO:0007669"/>
    <property type="project" value="UniProtKB-EC"/>
</dbReference>
<dbReference type="Pfam" id="PF04715">
    <property type="entry name" value="Anth_synt_I_N"/>
    <property type="match status" value="1"/>
</dbReference>
<keyword evidence="19" id="KW-1185">Reference proteome</keyword>
<dbReference type="PRINTS" id="PR00095">
    <property type="entry name" value="ANTSNTHASEI"/>
</dbReference>
<evidence type="ECO:0000313" key="19">
    <source>
        <dbReference type="Proteomes" id="UP001549167"/>
    </source>
</evidence>
<comment type="catalytic activity">
    <reaction evidence="14 15">
        <text>chorismate + L-glutamine = anthranilate + pyruvate + L-glutamate + H(+)</text>
        <dbReference type="Rhea" id="RHEA:21732"/>
        <dbReference type="ChEBI" id="CHEBI:15361"/>
        <dbReference type="ChEBI" id="CHEBI:15378"/>
        <dbReference type="ChEBI" id="CHEBI:16567"/>
        <dbReference type="ChEBI" id="CHEBI:29748"/>
        <dbReference type="ChEBI" id="CHEBI:29985"/>
        <dbReference type="ChEBI" id="CHEBI:58359"/>
        <dbReference type="EC" id="4.1.3.27"/>
    </reaction>
</comment>
<dbReference type="Pfam" id="PF00425">
    <property type="entry name" value="Chorismate_bind"/>
    <property type="match status" value="1"/>
</dbReference>
<protein>
    <recommendedName>
        <fullName evidence="6 15">Anthranilate synthase component 1</fullName>
        <ecNumber evidence="5 15">4.1.3.27</ecNumber>
    </recommendedName>
</protein>
<evidence type="ECO:0000256" key="7">
    <source>
        <dbReference type="ARBA" id="ARBA00022605"/>
    </source>
</evidence>
<evidence type="ECO:0000256" key="6">
    <source>
        <dbReference type="ARBA" id="ARBA00020653"/>
    </source>
</evidence>
<dbReference type="NCBIfam" id="TIGR00564">
    <property type="entry name" value="trpE_most"/>
    <property type="match status" value="1"/>
</dbReference>
<dbReference type="RefSeq" id="WP_354221601.1">
    <property type="nucleotide sequence ID" value="NZ_JBEPMX010000016.1"/>
</dbReference>
<dbReference type="InterPro" id="IPR006805">
    <property type="entry name" value="Anth_synth_I_N"/>
</dbReference>
<evidence type="ECO:0000256" key="14">
    <source>
        <dbReference type="ARBA" id="ARBA00047683"/>
    </source>
</evidence>
<evidence type="ECO:0000256" key="10">
    <source>
        <dbReference type="ARBA" id="ARBA00022842"/>
    </source>
</evidence>
<keyword evidence="7 15" id="KW-0028">Amino-acid biosynthesis</keyword>
<evidence type="ECO:0000256" key="5">
    <source>
        <dbReference type="ARBA" id="ARBA00012266"/>
    </source>
</evidence>
<accession>A0ABV2L0L4</accession>
<feature type="domain" description="Chorismate-utilising enzyme C-terminal" evidence="16">
    <location>
        <begin position="197"/>
        <end position="450"/>
    </location>
</feature>
<evidence type="ECO:0000256" key="12">
    <source>
        <dbReference type="ARBA" id="ARBA00023239"/>
    </source>
</evidence>
<evidence type="ECO:0000256" key="15">
    <source>
        <dbReference type="RuleBase" id="RU364045"/>
    </source>
</evidence>
<evidence type="ECO:0000256" key="3">
    <source>
        <dbReference type="ARBA" id="ARBA00009562"/>
    </source>
</evidence>
<dbReference type="InterPro" id="IPR019999">
    <property type="entry name" value="Anth_synth_I-like"/>
</dbReference>
<evidence type="ECO:0000256" key="1">
    <source>
        <dbReference type="ARBA" id="ARBA00001946"/>
    </source>
</evidence>
<name>A0ABV2L0L4_9BACI</name>